<evidence type="ECO:0000313" key="1">
    <source>
        <dbReference type="EMBL" id="CAH0404932.1"/>
    </source>
</evidence>
<gene>
    <name evidence="1" type="ORF">CHILSU_LOCUS8280</name>
</gene>
<dbReference type="Proteomes" id="UP001153292">
    <property type="component" value="Chromosome 3"/>
</dbReference>
<accession>A0ABN8BA35</accession>
<evidence type="ECO:0000313" key="2">
    <source>
        <dbReference type="Proteomes" id="UP001153292"/>
    </source>
</evidence>
<name>A0ABN8BA35_CHISP</name>
<organism evidence="1 2">
    <name type="scientific">Chilo suppressalis</name>
    <name type="common">Asiatic rice borer moth</name>
    <dbReference type="NCBI Taxonomy" id="168631"/>
    <lineage>
        <taxon>Eukaryota</taxon>
        <taxon>Metazoa</taxon>
        <taxon>Ecdysozoa</taxon>
        <taxon>Arthropoda</taxon>
        <taxon>Hexapoda</taxon>
        <taxon>Insecta</taxon>
        <taxon>Pterygota</taxon>
        <taxon>Neoptera</taxon>
        <taxon>Endopterygota</taxon>
        <taxon>Lepidoptera</taxon>
        <taxon>Glossata</taxon>
        <taxon>Ditrysia</taxon>
        <taxon>Pyraloidea</taxon>
        <taxon>Crambidae</taxon>
        <taxon>Crambinae</taxon>
        <taxon>Chilo</taxon>
    </lineage>
</organism>
<dbReference type="PANTHER" id="PTHR33053:SF24">
    <property type="entry name" value="TRANSPOSASE DOMAIN-CONTAINING PROTEIN"/>
    <property type="match status" value="1"/>
</dbReference>
<sequence length="319" mass="36291">MKPWKVKKQMGGVKRKALREYKNIIRLSQNQNDEPTSADEKNYTTVNKEALHIVKKQCFLNQNPEIDLKINVIPGNSKSTIYKSSELDNNSCQLQTNKQGSVQQQIISDVEYPLICEDLLPLSSSNNSDDEQESEIMKNNNFINDLRTWALQKNISQSALKHLLSILNNRFEDILPSDPRTLLHTPTAICLKTIEGGEYWHHGIIMPLANILENCIPLPNKILLNINIDGLPIFKSSKYEFWPILANIYQSDTSDPFIIGIYYGKGKPKNLNNFLEDFVNEMGIVLEQGVYVKGANVNVKVRCFICDSPARAYVKGKFT</sequence>
<dbReference type="PANTHER" id="PTHR33053">
    <property type="entry name" value="PROTEIN, PUTATIVE-RELATED"/>
    <property type="match status" value="1"/>
</dbReference>
<dbReference type="EMBL" id="OU963896">
    <property type="protein sequence ID" value="CAH0404932.1"/>
    <property type="molecule type" value="Genomic_DNA"/>
</dbReference>
<reference evidence="1" key="1">
    <citation type="submission" date="2021-12" db="EMBL/GenBank/DDBJ databases">
        <authorList>
            <person name="King R."/>
        </authorList>
    </citation>
    <scope>NUCLEOTIDE SEQUENCE</scope>
</reference>
<evidence type="ECO:0008006" key="3">
    <source>
        <dbReference type="Google" id="ProtNLM"/>
    </source>
</evidence>
<proteinExistence type="predicted"/>
<keyword evidence="2" id="KW-1185">Reference proteome</keyword>
<protein>
    <recommendedName>
        <fullName evidence="3">Transposase domain-containing protein</fullName>
    </recommendedName>
</protein>